<keyword evidence="5" id="KW-0410">Iron transport</keyword>
<keyword evidence="6 14" id="KW-0812">Transmembrane</keyword>
<evidence type="ECO:0000256" key="16">
    <source>
        <dbReference type="SAM" id="SignalP"/>
    </source>
</evidence>
<keyword evidence="8" id="KW-0408">Iron</keyword>
<comment type="subcellular location">
    <subcellularLocation>
        <location evidence="1 14">Cell outer membrane</location>
        <topology evidence="1 14">Multi-pass membrane protein</topology>
    </subcellularLocation>
</comment>
<evidence type="ECO:0000256" key="2">
    <source>
        <dbReference type="ARBA" id="ARBA00009810"/>
    </source>
</evidence>
<keyword evidence="12 19" id="KW-0675">Receptor</keyword>
<evidence type="ECO:0000256" key="8">
    <source>
        <dbReference type="ARBA" id="ARBA00023004"/>
    </source>
</evidence>
<dbReference type="PROSITE" id="PS52016">
    <property type="entry name" value="TONB_DEPENDENT_REC_3"/>
    <property type="match status" value="1"/>
</dbReference>
<protein>
    <submittedName>
        <fullName evidence="19">TonB-dependent receptor plug domain-containing protein</fullName>
    </submittedName>
</protein>
<dbReference type="InterPro" id="IPR036942">
    <property type="entry name" value="Beta-barrel_TonB_sf"/>
</dbReference>
<proteinExistence type="inferred from homology"/>
<reference evidence="19 20" key="1">
    <citation type="submission" date="2019-11" db="EMBL/GenBank/DDBJ databases">
        <title>Type strains purchased from KCTC, JCM and DSMZ.</title>
        <authorList>
            <person name="Lu H."/>
        </authorList>
    </citation>
    <scope>NUCLEOTIDE SEQUENCE [LARGE SCALE GENOMIC DNA]</scope>
    <source>
        <strain evidence="19 20">KCTC 42409</strain>
    </source>
</reference>
<dbReference type="PANTHER" id="PTHR32552:SF89">
    <property type="entry name" value="CATECHOLATE SIDEROPHORE RECEPTOR FIU"/>
    <property type="match status" value="1"/>
</dbReference>
<evidence type="ECO:0000256" key="12">
    <source>
        <dbReference type="ARBA" id="ARBA00023170"/>
    </source>
</evidence>
<keyword evidence="3 14" id="KW-0813">Transport</keyword>
<evidence type="ECO:0000259" key="18">
    <source>
        <dbReference type="Pfam" id="PF07715"/>
    </source>
</evidence>
<dbReference type="GO" id="GO:0015344">
    <property type="term" value="F:siderophore uptake transmembrane transporter activity"/>
    <property type="evidence" value="ECO:0007669"/>
    <property type="project" value="TreeGrafter"/>
</dbReference>
<feature type="domain" description="TonB-dependent receptor plug" evidence="18">
    <location>
        <begin position="69"/>
        <end position="182"/>
    </location>
</feature>
<organism evidence="19 20">
    <name type="scientific">Pseudoduganella ginsengisoli</name>
    <dbReference type="NCBI Taxonomy" id="1462440"/>
    <lineage>
        <taxon>Bacteria</taxon>
        <taxon>Pseudomonadati</taxon>
        <taxon>Pseudomonadota</taxon>
        <taxon>Betaproteobacteria</taxon>
        <taxon>Burkholderiales</taxon>
        <taxon>Oxalobacteraceae</taxon>
        <taxon>Telluria group</taxon>
        <taxon>Pseudoduganella</taxon>
    </lineage>
</organism>
<evidence type="ECO:0000256" key="11">
    <source>
        <dbReference type="ARBA" id="ARBA00023136"/>
    </source>
</evidence>
<evidence type="ECO:0000313" key="20">
    <source>
        <dbReference type="Proteomes" id="UP000484015"/>
    </source>
</evidence>
<comment type="caution">
    <text evidence="19">The sequence shown here is derived from an EMBL/GenBank/DDBJ whole genome shotgun (WGS) entry which is preliminary data.</text>
</comment>
<evidence type="ECO:0000313" key="19">
    <source>
        <dbReference type="EMBL" id="MTW01307.1"/>
    </source>
</evidence>
<dbReference type="InterPro" id="IPR012910">
    <property type="entry name" value="Plug_dom"/>
</dbReference>
<evidence type="ECO:0000256" key="5">
    <source>
        <dbReference type="ARBA" id="ARBA00022496"/>
    </source>
</evidence>
<dbReference type="GO" id="GO:0009279">
    <property type="term" value="C:cell outer membrane"/>
    <property type="evidence" value="ECO:0007669"/>
    <property type="project" value="UniProtKB-SubCell"/>
</dbReference>
<dbReference type="OrthoDB" id="7386960at2"/>
<dbReference type="InterPro" id="IPR037066">
    <property type="entry name" value="Plug_dom_sf"/>
</dbReference>
<evidence type="ECO:0000256" key="6">
    <source>
        <dbReference type="ARBA" id="ARBA00022692"/>
    </source>
</evidence>
<feature type="signal peptide" evidence="16">
    <location>
        <begin position="1"/>
        <end position="26"/>
    </location>
</feature>
<dbReference type="InterPro" id="IPR039426">
    <property type="entry name" value="TonB-dep_rcpt-like"/>
</dbReference>
<evidence type="ECO:0000256" key="9">
    <source>
        <dbReference type="ARBA" id="ARBA00023065"/>
    </source>
</evidence>
<feature type="domain" description="TonB-dependent receptor-like beta-barrel" evidence="17">
    <location>
        <begin position="331"/>
        <end position="743"/>
    </location>
</feature>
<evidence type="ECO:0000256" key="1">
    <source>
        <dbReference type="ARBA" id="ARBA00004571"/>
    </source>
</evidence>
<dbReference type="SUPFAM" id="SSF56935">
    <property type="entry name" value="Porins"/>
    <property type="match status" value="1"/>
</dbReference>
<dbReference type="Proteomes" id="UP000484015">
    <property type="component" value="Unassembled WGS sequence"/>
</dbReference>
<dbReference type="Pfam" id="PF00593">
    <property type="entry name" value="TonB_dep_Rec_b-barrel"/>
    <property type="match status" value="1"/>
</dbReference>
<keyword evidence="7 16" id="KW-0732">Signal</keyword>
<evidence type="ECO:0000256" key="15">
    <source>
        <dbReference type="RuleBase" id="RU003357"/>
    </source>
</evidence>
<accession>A0A6L6PUY7</accession>
<keyword evidence="20" id="KW-1185">Reference proteome</keyword>
<dbReference type="Gene3D" id="2.40.170.20">
    <property type="entry name" value="TonB-dependent receptor, beta-barrel domain"/>
    <property type="match status" value="1"/>
</dbReference>
<dbReference type="InterPro" id="IPR000531">
    <property type="entry name" value="Beta-barrel_TonB"/>
</dbReference>
<sequence>MQVRTAQRGRMATAVAAALMHFAAQAQQASDTAAEAPTAAETATPAAAPADGLKLERIVVTGTARGQSKMKTSVSVSTLDDDAIARAVPTSAAELLRSIPGLRAESSGGEGNANITVRGVPISAGGSRYVQMQEDGLPVLQSGDFNFITPDSYVKIDGTLDHVEAVRGGSASTLASNSPGGIINFISKTGDNKGGSIGITRGLGYDQTRYDFSYGAPLTDKTRFFIGGHYRTGEGIRPTGMSTESGGQIKGNLTHEFDRGYLRLSFKHLDDKAPTALPVPVSVTGGRISEIAGIDPRTASFYSPYWVQDVSLAKGNGKVSSNVNDGLAVKSDTFGVALSLDLGQGVALTDNFRHARNSGRFIGIFPADNGAVGTYTIATGPQTGQAYNGRAFHAVVFNTSIDDAGNTLNDVKLSKTWALGGGKLTGTAGLYTSLQDLGLTWNFNEYQLQAKTGSPALLKTASATPGYIGPAWGNCCMRAVDMEYKLVSPYANVGWEDGPLNVDASVRRDNQRATGSANIATGGTYYDPATQQMVNYKASHTSYSVGGNYQLQRNLSVFARVSDGVAFNADRILFGTPLDGSAPISINTVKQAEGGLKWRQGGASAFVTLFHAKTAESNYEATTRISTANRYSAKGVELEAAYSAGDFRINGGLTLTDAKITGTAPGQEAVIGHTPRRQAKAVYQLAPSYVIGDATVGVSLIGTGKSWADDAHTITMPAYHVVNATVQYQVTPQAAFTLSANNLFNKLGYTEVEGDGHAARAIAGRAVKASLQYAF</sequence>
<dbReference type="RefSeq" id="WP_155437641.1">
    <property type="nucleotide sequence ID" value="NZ_WNLA01000001.1"/>
</dbReference>
<name>A0A6L6PUY7_9BURK</name>
<keyword evidence="9" id="KW-0406">Ion transport</keyword>
<keyword evidence="10 15" id="KW-0798">TonB box</keyword>
<evidence type="ECO:0000259" key="17">
    <source>
        <dbReference type="Pfam" id="PF00593"/>
    </source>
</evidence>
<keyword evidence="13 14" id="KW-0998">Cell outer membrane</keyword>
<dbReference type="PANTHER" id="PTHR32552">
    <property type="entry name" value="FERRICHROME IRON RECEPTOR-RELATED"/>
    <property type="match status" value="1"/>
</dbReference>
<gene>
    <name evidence="19" type="ORF">GM668_04305</name>
</gene>
<evidence type="ECO:0000256" key="10">
    <source>
        <dbReference type="ARBA" id="ARBA00023077"/>
    </source>
</evidence>
<keyword evidence="11 14" id="KW-0472">Membrane</keyword>
<dbReference type="AlphaFoldDB" id="A0A6L6PUY7"/>
<keyword evidence="4 14" id="KW-1134">Transmembrane beta strand</keyword>
<evidence type="ECO:0000256" key="14">
    <source>
        <dbReference type="PROSITE-ProRule" id="PRU01360"/>
    </source>
</evidence>
<evidence type="ECO:0000256" key="3">
    <source>
        <dbReference type="ARBA" id="ARBA00022448"/>
    </source>
</evidence>
<evidence type="ECO:0000256" key="13">
    <source>
        <dbReference type="ARBA" id="ARBA00023237"/>
    </source>
</evidence>
<comment type="similarity">
    <text evidence="2 14 15">Belongs to the TonB-dependent receptor family.</text>
</comment>
<evidence type="ECO:0000256" key="4">
    <source>
        <dbReference type="ARBA" id="ARBA00022452"/>
    </source>
</evidence>
<evidence type="ECO:0000256" key="7">
    <source>
        <dbReference type="ARBA" id="ARBA00022729"/>
    </source>
</evidence>
<dbReference type="Gene3D" id="2.170.130.10">
    <property type="entry name" value="TonB-dependent receptor, plug domain"/>
    <property type="match status" value="1"/>
</dbReference>
<dbReference type="EMBL" id="WNLA01000001">
    <property type="protein sequence ID" value="MTW01307.1"/>
    <property type="molecule type" value="Genomic_DNA"/>
</dbReference>
<dbReference type="Pfam" id="PF07715">
    <property type="entry name" value="Plug"/>
    <property type="match status" value="1"/>
</dbReference>
<feature type="chain" id="PRO_5027085786" evidence="16">
    <location>
        <begin position="27"/>
        <end position="775"/>
    </location>
</feature>